<evidence type="ECO:0000259" key="6">
    <source>
        <dbReference type="PROSITE" id="PS50103"/>
    </source>
</evidence>
<comment type="caution">
    <text evidence="7">The sequence shown here is derived from an EMBL/GenBank/DDBJ whole genome shotgun (WGS) entry which is preliminary data.</text>
</comment>
<feature type="compositionally biased region" description="Basic and acidic residues" evidence="5">
    <location>
        <begin position="404"/>
        <end position="433"/>
    </location>
</feature>
<evidence type="ECO:0000256" key="3">
    <source>
        <dbReference type="ARBA" id="ARBA00022833"/>
    </source>
</evidence>
<feature type="zinc finger region" description="C3H1-type" evidence="4">
    <location>
        <begin position="653"/>
        <end position="681"/>
    </location>
</feature>
<dbReference type="GO" id="GO:0005634">
    <property type="term" value="C:nucleus"/>
    <property type="evidence" value="ECO:0007669"/>
    <property type="project" value="TreeGrafter"/>
</dbReference>
<dbReference type="OrthoDB" id="273070at2759"/>
<evidence type="ECO:0000313" key="8">
    <source>
        <dbReference type="Proteomes" id="UP000224634"/>
    </source>
</evidence>
<dbReference type="GO" id="GO:0008270">
    <property type="term" value="F:zinc ion binding"/>
    <property type="evidence" value="ECO:0007669"/>
    <property type="project" value="UniProtKB-KW"/>
</dbReference>
<evidence type="ECO:0000256" key="4">
    <source>
        <dbReference type="PROSITE-ProRule" id="PRU00723"/>
    </source>
</evidence>
<keyword evidence="1 4" id="KW-0479">Metal-binding</keyword>
<dbReference type="Gene3D" id="4.10.1000.10">
    <property type="entry name" value="Zinc finger, CCCH-type"/>
    <property type="match status" value="1"/>
</dbReference>
<dbReference type="AlphaFoldDB" id="A0A2B7YBR5"/>
<organism evidence="7 8">
    <name type="scientific">Polytolypa hystricis (strain UAMH7299)</name>
    <dbReference type="NCBI Taxonomy" id="1447883"/>
    <lineage>
        <taxon>Eukaryota</taxon>
        <taxon>Fungi</taxon>
        <taxon>Dikarya</taxon>
        <taxon>Ascomycota</taxon>
        <taxon>Pezizomycotina</taxon>
        <taxon>Eurotiomycetes</taxon>
        <taxon>Eurotiomycetidae</taxon>
        <taxon>Onygenales</taxon>
        <taxon>Onygenales incertae sedis</taxon>
        <taxon>Polytolypa</taxon>
    </lineage>
</organism>
<feature type="compositionally biased region" description="Acidic residues" evidence="5">
    <location>
        <begin position="320"/>
        <end position="330"/>
    </location>
</feature>
<feature type="compositionally biased region" description="Polar residues" evidence="5">
    <location>
        <begin position="91"/>
        <end position="103"/>
    </location>
</feature>
<dbReference type="Proteomes" id="UP000224634">
    <property type="component" value="Unassembled WGS sequence"/>
</dbReference>
<sequence length="754" mass="80704">MSSGGFSFPPPPPPPPSAQSTTARPGTAAGQPPFTQNYRGRGSGGHHRGGRGRGNAYRGNRGGHLGGVGHGNAHHMNYAAPGGTYGAQPHSGANQPSNYNNAQGPPLHYPPPQDRSKFPQNAPFTQQSTPHSLPPHTTYNPSAPTPYQPHHPAPSPGGPGGYAPPVNLPHHVPSPTPHRQAPVMGPPMRWGFDQRSQGGSYSSGSPPPNFAYPDMRDSQPAHLPHQAHERRGTRPMHGHTPNQHSGGEKFGHRGNKRPHSSAFNAPQNAAPRPSAPLPVPSFGNPLPSKPPPAVDATRKPKKKRRKYNQLGLTPKTEEHESSEEEEEVDEEAKLAQNVPTDQLKITYRGQTSVLQSSTDIAAWIEERRKRFPTRARVEEKLKEAEERKQAVKEARKAKASAAALHREKEQEEVKRRLNDAKAKKEQEKLDRKALRQSTMDPADAAAKAKLKAEKLRRKLMKEEKRVAKAEAEAEKARLRVEGLKAQTAGETATDSNARPDLQDGSALQESGPTLQGLSSAAQVSAEGDDRASSIAGAEGRHQASGPLNGYEEASTSKVPALSGPEPTGPAAEATNGNGTGDMVTEANNVDLSAIDGDDSLLISSDSADDSDGTSSSGSDVSSDDSDSDCAPEEATSRRERPERVAPPPRQDGRAKANICRAYAKNGRCWRGDKCKFLHEAPSAAKGMAKPGSKRAEKDQRKTLLQKLIGQEKDDGDRHVMQAISWLGKHGVLDEPVVETTGGDVTTTGNGDQAS</sequence>
<evidence type="ECO:0000256" key="2">
    <source>
        <dbReference type="ARBA" id="ARBA00022771"/>
    </source>
</evidence>
<dbReference type="SUPFAM" id="SSF90229">
    <property type="entry name" value="CCCH zinc finger"/>
    <property type="match status" value="1"/>
</dbReference>
<dbReference type="Pfam" id="PF00642">
    <property type="entry name" value="zf-CCCH"/>
    <property type="match status" value="1"/>
</dbReference>
<feature type="region of interest" description="Disordered" evidence="5">
    <location>
        <begin position="1"/>
        <end position="337"/>
    </location>
</feature>
<evidence type="ECO:0000313" key="7">
    <source>
        <dbReference type="EMBL" id="PGH18473.1"/>
    </source>
</evidence>
<gene>
    <name evidence="7" type="ORF">AJ80_04443</name>
</gene>
<dbReference type="EMBL" id="PDNA01000057">
    <property type="protein sequence ID" value="PGH18473.1"/>
    <property type="molecule type" value="Genomic_DNA"/>
</dbReference>
<dbReference type="InterPro" id="IPR036855">
    <property type="entry name" value="Znf_CCCH_sf"/>
</dbReference>
<reference evidence="7 8" key="1">
    <citation type="submission" date="2017-10" db="EMBL/GenBank/DDBJ databases">
        <title>Comparative genomics in systemic dimorphic fungi from Ajellomycetaceae.</title>
        <authorList>
            <person name="Munoz J.F."/>
            <person name="Mcewen J.G."/>
            <person name="Clay O.K."/>
            <person name="Cuomo C.A."/>
        </authorList>
    </citation>
    <scope>NUCLEOTIDE SEQUENCE [LARGE SCALE GENOMIC DNA]</scope>
    <source>
        <strain evidence="7 8">UAMH7299</strain>
    </source>
</reference>
<protein>
    <recommendedName>
        <fullName evidence="6">C3H1-type domain-containing protein</fullName>
    </recommendedName>
</protein>
<dbReference type="PROSITE" id="PS50103">
    <property type="entry name" value="ZF_C3H1"/>
    <property type="match status" value="1"/>
</dbReference>
<feature type="compositionally biased region" description="Basic and acidic residues" evidence="5">
    <location>
        <begin position="634"/>
        <end position="643"/>
    </location>
</feature>
<dbReference type="InterPro" id="IPR000571">
    <property type="entry name" value="Znf_CCCH"/>
</dbReference>
<dbReference type="InterPro" id="IPR039136">
    <property type="entry name" value="NUFIP1-like"/>
</dbReference>
<feature type="compositionally biased region" description="Pro residues" evidence="5">
    <location>
        <begin position="143"/>
        <end position="157"/>
    </location>
</feature>
<dbReference type="Pfam" id="PF10453">
    <property type="entry name" value="NUFIP1"/>
    <property type="match status" value="1"/>
</dbReference>
<dbReference type="GO" id="GO:0003723">
    <property type="term" value="F:RNA binding"/>
    <property type="evidence" value="ECO:0007669"/>
    <property type="project" value="InterPro"/>
</dbReference>
<evidence type="ECO:0000256" key="5">
    <source>
        <dbReference type="SAM" id="MobiDB-lite"/>
    </source>
</evidence>
<dbReference type="PANTHER" id="PTHR13309:SF0">
    <property type="entry name" value="FMR1-INTERACTING PROTEIN NUFIP1"/>
    <property type="match status" value="1"/>
</dbReference>
<feature type="compositionally biased region" description="Polar residues" evidence="5">
    <location>
        <begin position="118"/>
        <end position="142"/>
    </location>
</feature>
<feature type="compositionally biased region" description="Pro residues" evidence="5">
    <location>
        <begin position="8"/>
        <end position="17"/>
    </location>
</feature>
<feature type="domain" description="C3H1-type" evidence="6">
    <location>
        <begin position="653"/>
        <end position="681"/>
    </location>
</feature>
<keyword evidence="8" id="KW-1185">Reference proteome</keyword>
<evidence type="ECO:0000256" key="1">
    <source>
        <dbReference type="ARBA" id="ARBA00022723"/>
    </source>
</evidence>
<accession>A0A2B7YBR5</accession>
<feature type="region of interest" description="Disordered" evidence="5">
    <location>
        <begin position="392"/>
        <end position="656"/>
    </location>
</feature>
<feature type="compositionally biased region" description="Low complexity" evidence="5">
    <location>
        <begin position="590"/>
        <end position="605"/>
    </location>
</feature>
<dbReference type="STRING" id="1447883.A0A2B7YBR5"/>
<feature type="compositionally biased region" description="Acidic residues" evidence="5">
    <location>
        <begin position="621"/>
        <end position="631"/>
    </location>
</feature>
<keyword evidence="3 4" id="KW-0862">Zinc</keyword>
<dbReference type="GO" id="GO:0000492">
    <property type="term" value="P:box C/D snoRNP assembly"/>
    <property type="evidence" value="ECO:0007669"/>
    <property type="project" value="TreeGrafter"/>
</dbReference>
<name>A0A2B7YBR5_POLH7</name>
<feature type="compositionally biased region" description="Low complexity" evidence="5">
    <location>
        <begin position="737"/>
        <end position="748"/>
    </location>
</feature>
<feature type="region of interest" description="Disordered" evidence="5">
    <location>
        <begin position="734"/>
        <end position="754"/>
    </location>
</feature>
<proteinExistence type="predicted"/>
<feature type="compositionally biased region" description="Basic and acidic residues" evidence="5">
    <location>
        <begin position="460"/>
        <end position="482"/>
    </location>
</feature>
<dbReference type="SMART" id="SM00356">
    <property type="entry name" value="ZnF_C3H1"/>
    <property type="match status" value="1"/>
</dbReference>
<keyword evidence="2 4" id="KW-0863">Zinc-finger</keyword>
<dbReference type="PANTHER" id="PTHR13309">
    <property type="entry name" value="NUCLEAR FRAGILE X MENTAL RETARDATION PROTEIN INTERACTING PROTEIN 1"/>
    <property type="match status" value="1"/>
</dbReference>
<dbReference type="InterPro" id="IPR019496">
    <property type="entry name" value="NUFIP1_cons_dom"/>
</dbReference>
<feature type="compositionally biased region" description="Polar residues" evidence="5">
    <location>
        <begin position="505"/>
        <end position="522"/>
    </location>
</feature>
<feature type="compositionally biased region" description="Gly residues" evidence="5">
    <location>
        <begin position="60"/>
        <end position="70"/>
    </location>
</feature>